<dbReference type="Gene3D" id="3.30.1180.10">
    <property type="match status" value="1"/>
</dbReference>
<proteinExistence type="predicted"/>
<dbReference type="EMBL" id="BAABRT010000018">
    <property type="protein sequence ID" value="GAA5525669.1"/>
    <property type="molecule type" value="Genomic_DNA"/>
</dbReference>
<dbReference type="InterPro" id="IPR050270">
    <property type="entry name" value="DegV_domain_contain"/>
</dbReference>
<protein>
    <recommendedName>
        <fullName evidence="4">DegV family EDD domain-containing protein</fullName>
    </recommendedName>
</protein>
<gene>
    <name evidence="2" type="ORF">Maes01_02241</name>
</gene>
<comment type="caution">
    <text evidence="2">The sequence shown here is derived from an EMBL/GenBank/DDBJ whole genome shotgun (WGS) entry which is preliminary data.</text>
</comment>
<dbReference type="Gene3D" id="3.40.50.10170">
    <property type="match status" value="1"/>
</dbReference>
<dbReference type="InterPro" id="IPR003797">
    <property type="entry name" value="DegV"/>
</dbReference>
<evidence type="ECO:0000256" key="1">
    <source>
        <dbReference type="ARBA" id="ARBA00023121"/>
    </source>
</evidence>
<dbReference type="PANTHER" id="PTHR33434">
    <property type="entry name" value="DEGV DOMAIN-CONTAINING PROTEIN DR_1986-RELATED"/>
    <property type="match status" value="1"/>
</dbReference>
<reference evidence="2 3" key="1">
    <citation type="submission" date="2024-02" db="EMBL/GenBank/DDBJ databases">
        <title>Microbulbifer aestuariivivens NBRC 112533.</title>
        <authorList>
            <person name="Ichikawa N."/>
            <person name="Katano-Makiyama Y."/>
            <person name="Hidaka K."/>
        </authorList>
    </citation>
    <scope>NUCLEOTIDE SEQUENCE [LARGE SCALE GENOMIC DNA]</scope>
    <source>
        <strain evidence="2 3">NBRC 112533</strain>
    </source>
</reference>
<evidence type="ECO:0000313" key="3">
    <source>
        <dbReference type="Proteomes" id="UP001408594"/>
    </source>
</evidence>
<dbReference type="SUPFAM" id="SSF82549">
    <property type="entry name" value="DAK1/DegV-like"/>
    <property type="match status" value="1"/>
</dbReference>
<evidence type="ECO:0000313" key="2">
    <source>
        <dbReference type="EMBL" id="GAA5525669.1"/>
    </source>
</evidence>
<keyword evidence="3" id="KW-1185">Reference proteome</keyword>
<dbReference type="RefSeq" id="WP_345551556.1">
    <property type="nucleotide sequence ID" value="NZ_BAABRT010000018.1"/>
</dbReference>
<sequence length="302" mass="33076">MVQLVVDSGCDLPDEFLRKFSIPVLPHTVSVGKDTFGDQRNPAQMAHFYTLSLVDRSHQILTGPAPTAEIESIIRGLVKKGRKEIIVQTINGGNSPTFANAELAVKNLVSTGANDKVDVHAVDSHTVFCGQGLLALYTLSLIQRGLSAADITKRTEEFRRHIHGYAAIKDVYYVRERARTKNENSISWLKAMAARMLKLHPILSMHHTGSTVTNTLRGFENCTRSLFQLAIDKISAGQLLMPSIMVSFAGKLQDLDKVPGFTELEKVAREHNVKVYKTVMSLSGGINLGPNTVALALASETP</sequence>
<keyword evidence="1" id="KW-0446">Lipid-binding</keyword>
<dbReference type="Proteomes" id="UP001408594">
    <property type="component" value="Unassembled WGS sequence"/>
</dbReference>
<dbReference type="PROSITE" id="PS51482">
    <property type="entry name" value="DEGV"/>
    <property type="match status" value="1"/>
</dbReference>
<dbReference type="NCBIfam" id="TIGR00762">
    <property type="entry name" value="DegV"/>
    <property type="match status" value="1"/>
</dbReference>
<organism evidence="2 3">
    <name type="scientific">Microbulbifer aestuariivivens</name>
    <dbReference type="NCBI Taxonomy" id="1908308"/>
    <lineage>
        <taxon>Bacteria</taxon>
        <taxon>Pseudomonadati</taxon>
        <taxon>Pseudomonadota</taxon>
        <taxon>Gammaproteobacteria</taxon>
        <taxon>Cellvibrionales</taxon>
        <taxon>Microbulbiferaceae</taxon>
        <taxon>Microbulbifer</taxon>
    </lineage>
</organism>
<dbReference type="Pfam" id="PF02645">
    <property type="entry name" value="DegV"/>
    <property type="match status" value="1"/>
</dbReference>
<evidence type="ECO:0008006" key="4">
    <source>
        <dbReference type="Google" id="ProtNLM"/>
    </source>
</evidence>
<dbReference type="InterPro" id="IPR043168">
    <property type="entry name" value="DegV_C"/>
</dbReference>
<accession>A0ABP9WRJ7</accession>
<dbReference type="PANTHER" id="PTHR33434:SF2">
    <property type="entry name" value="FATTY ACID-BINDING PROTEIN TM_1468"/>
    <property type="match status" value="1"/>
</dbReference>
<name>A0ABP9WRJ7_9GAMM</name>